<feature type="transmembrane region" description="Helical" evidence="5">
    <location>
        <begin position="297"/>
        <end position="316"/>
    </location>
</feature>
<evidence type="ECO:0000256" key="1">
    <source>
        <dbReference type="ARBA" id="ARBA00004651"/>
    </source>
</evidence>
<dbReference type="Proteomes" id="UP001548590">
    <property type="component" value="Unassembled WGS sequence"/>
</dbReference>
<name>A0ABV2CLX7_9RHOO</name>
<evidence type="ECO:0000313" key="8">
    <source>
        <dbReference type="Proteomes" id="UP001548590"/>
    </source>
</evidence>
<organism evidence="7 8">
    <name type="scientific">Uliginosibacterium paludis</name>
    <dbReference type="NCBI Taxonomy" id="1615952"/>
    <lineage>
        <taxon>Bacteria</taxon>
        <taxon>Pseudomonadati</taxon>
        <taxon>Pseudomonadota</taxon>
        <taxon>Betaproteobacteria</taxon>
        <taxon>Rhodocyclales</taxon>
        <taxon>Zoogloeaceae</taxon>
        <taxon>Uliginosibacterium</taxon>
    </lineage>
</organism>
<comment type="similarity">
    <text evidence="5">Belongs to the binding-protein-dependent transport system permease family.</text>
</comment>
<proteinExistence type="inferred from homology"/>
<feature type="domain" description="ABC transmembrane type-1" evidence="6">
    <location>
        <begin position="177"/>
        <end position="373"/>
    </location>
</feature>
<evidence type="ECO:0000256" key="5">
    <source>
        <dbReference type="RuleBase" id="RU363032"/>
    </source>
</evidence>
<dbReference type="PANTHER" id="PTHR43839">
    <property type="entry name" value="OPPC IN A BINDING PROTEIN-DEPENDENT TRANSPORT SYSTEM"/>
    <property type="match status" value="1"/>
</dbReference>
<protein>
    <submittedName>
        <fullName evidence="7">ABC transporter permease</fullName>
    </submittedName>
</protein>
<feature type="transmembrane region" description="Helical" evidence="5">
    <location>
        <begin position="179"/>
        <end position="204"/>
    </location>
</feature>
<dbReference type="PROSITE" id="PS50928">
    <property type="entry name" value="ABC_TM1"/>
    <property type="match status" value="1"/>
</dbReference>
<comment type="caution">
    <text evidence="7">The sequence shown here is derived from an EMBL/GenBank/DDBJ whole genome shotgun (WGS) entry which is preliminary data.</text>
</comment>
<dbReference type="CDD" id="cd06261">
    <property type="entry name" value="TM_PBP2"/>
    <property type="match status" value="1"/>
</dbReference>
<evidence type="ECO:0000256" key="2">
    <source>
        <dbReference type="ARBA" id="ARBA00022692"/>
    </source>
</evidence>
<dbReference type="InterPro" id="IPR025966">
    <property type="entry name" value="OppC_N"/>
</dbReference>
<evidence type="ECO:0000259" key="6">
    <source>
        <dbReference type="PROSITE" id="PS50928"/>
    </source>
</evidence>
<reference evidence="7 8" key="1">
    <citation type="submission" date="2024-07" db="EMBL/GenBank/DDBJ databases">
        <title>Uliginosibacterium paludis KCTC:42655.</title>
        <authorList>
            <person name="Kim M.K."/>
        </authorList>
    </citation>
    <scope>NUCLEOTIDE SEQUENCE [LARGE SCALE GENOMIC DNA]</scope>
    <source>
        <strain evidence="7 8">KCTC 42655</strain>
    </source>
</reference>
<feature type="transmembrane region" description="Helical" evidence="5">
    <location>
        <begin position="352"/>
        <end position="372"/>
    </location>
</feature>
<keyword evidence="3 5" id="KW-1133">Transmembrane helix</keyword>
<dbReference type="Pfam" id="PF12911">
    <property type="entry name" value="OppC_N"/>
    <property type="match status" value="1"/>
</dbReference>
<comment type="subcellular location">
    <subcellularLocation>
        <location evidence="1 5">Cell membrane</location>
        <topology evidence="1 5">Multi-pass membrane protein</topology>
    </subcellularLocation>
</comment>
<keyword evidence="4 5" id="KW-0472">Membrane</keyword>
<feature type="transmembrane region" description="Helical" evidence="5">
    <location>
        <begin position="243"/>
        <end position="265"/>
    </location>
</feature>
<sequence>MSAENKQATTVAAAAAAEPTSAAVNMANLRGGIEYASQWELMWARFKKHKVAYWSMMFVAFLYFVAIFAEFLSPFNPEDPSSSTVYQPPQMVHFDGIKPYVKKYDLTRDPETLAPIYVEAEEKTYIKFFVKGFEYKLLGLIPTDMHLFGPDDPSHKIFLLGSDRLGRDMLSRVIYGARFTLSMGLIGVILSTFLGIILGGISGYYGGKTDWFIQRVVEFILSLPTIPIWLAMASAMPRNWPPHLVYISVTVIISLIGWTHLARVVRGKFLAMRGEVFVIAAKLDGCSEGRVIFRHMLPSMASHVIAAVTLAIPSMILAETTLSFLGLGLQPPAISWGVLLKDAQKISVISNAPWLFLPGLATVLAVLAMNFFGDGLRDAADPYSH</sequence>
<evidence type="ECO:0000256" key="4">
    <source>
        <dbReference type="ARBA" id="ARBA00023136"/>
    </source>
</evidence>
<dbReference type="RefSeq" id="WP_345923917.1">
    <property type="nucleotide sequence ID" value="NZ_JBDIVF010000001.1"/>
</dbReference>
<feature type="transmembrane region" description="Helical" evidence="5">
    <location>
        <begin position="216"/>
        <end position="237"/>
    </location>
</feature>
<keyword evidence="8" id="KW-1185">Reference proteome</keyword>
<dbReference type="EMBL" id="JBEWLZ010000002">
    <property type="protein sequence ID" value="MET1488910.1"/>
    <property type="molecule type" value="Genomic_DNA"/>
</dbReference>
<evidence type="ECO:0000313" key="7">
    <source>
        <dbReference type="EMBL" id="MET1488910.1"/>
    </source>
</evidence>
<dbReference type="Pfam" id="PF00528">
    <property type="entry name" value="BPD_transp_1"/>
    <property type="match status" value="1"/>
</dbReference>
<dbReference type="PANTHER" id="PTHR43839:SF3">
    <property type="entry name" value="OLIGOPEPTIDE ABC TRANSPORTER, PERMEASE PROTEIN"/>
    <property type="match status" value="1"/>
</dbReference>
<accession>A0ABV2CLX7</accession>
<dbReference type="InterPro" id="IPR000515">
    <property type="entry name" value="MetI-like"/>
</dbReference>
<keyword evidence="2 5" id="KW-0812">Transmembrane</keyword>
<dbReference type="Gene3D" id="1.10.3720.10">
    <property type="entry name" value="MetI-like"/>
    <property type="match status" value="1"/>
</dbReference>
<gene>
    <name evidence="7" type="ORF">ABVT11_03665</name>
</gene>
<keyword evidence="5" id="KW-0813">Transport</keyword>
<evidence type="ECO:0000256" key="3">
    <source>
        <dbReference type="ARBA" id="ARBA00022989"/>
    </source>
</evidence>
<dbReference type="InterPro" id="IPR035906">
    <property type="entry name" value="MetI-like_sf"/>
</dbReference>
<dbReference type="SUPFAM" id="SSF161098">
    <property type="entry name" value="MetI-like"/>
    <property type="match status" value="1"/>
</dbReference>
<feature type="transmembrane region" description="Helical" evidence="5">
    <location>
        <begin position="51"/>
        <end position="72"/>
    </location>
</feature>